<evidence type="ECO:0000313" key="3">
    <source>
        <dbReference type="Proteomes" id="UP000503222"/>
    </source>
</evidence>
<accession>A0A6G7YLT5</accession>
<gene>
    <name evidence="2" type="ORF">G7077_01010</name>
</gene>
<protein>
    <submittedName>
        <fullName evidence="2">PilZ domain-containing protein</fullName>
    </submittedName>
</protein>
<keyword evidence="3" id="KW-1185">Reference proteome</keyword>
<dbReference type="SUPFAM" id="SSF141371">
    <property type="entry name" value="PilZ domain-like"/>
    <property type="match status" value="2"/>
</dbReference>
<dbReference type="Pfam" id="PF07238">
    <property type="entry name" value="PilZ"/>
    <property type="match status" value="2"/>
</dbReference>
<dbReference type="InterPro" id="IPR009875">
    <property type="entry name" value="PilZ_domain"/>
</dbReference>
<dbReference type="AlphaFoldDB" id="A0A6G7YLT5"/>
<organism evidence="2 3">
    <name type="scientific">Sphingomonas piscis</name>
    <dbReference type="NCBI Taxonomy" id="2714943"/>
    <lineage>
        <taxon>Bacteria</taxon>
        <taxon>Pseudomonadati</taxon>
        <taxon>Pseudomonadota</taxon>
        <taxon>Alphaproteobacteria</taxon>
        <taxon>Sphingomonadales</taxon>
        <taxon>Sphingomonadaceae</taxon>
        <taxon>Sphingomonas</taxon>
    </lineage>
</organism>
<dbReference type="KEGG" id="spii:G7077_01010"/>
<evidence type="ECO:0000313" key="2">
    <source>
        <dbReference type="EMBL" id="QIK77704.1"/>
    </source>
</evidence>
<name>A0A6G7YLT5_9SPHN</name>
<evidence type="ECO:0000259" key="1">
    <source>
        <dbReference type="Pfam" id="PF07238"/>
    </source>
</evidence>
<dbReference type="RefSeq" id="WP_166410100.1">
    <property type="nucleotide sequence ID" value="NZ_CP049869.1"/>
</dbReference>
<dbReference type="Proteomes" id="UP000503222">
    <property type="component" value="Chromosome"/>
</dbReference>
<dbReference type="EMBL" id="CP049869">
    <property type="protein sequence ID" value="QIK77704.1"/>
    <property type="molecule type" value="Genomic_DNA"/>
</dbReference>
<proteinExistence type="predicted"/>
<feature type="domain" description="PilZ" evidence="1">
    <location>
        <begin position="125"/>
        <end position="202"/>
    </location>
</feature>
<reference evidence="2 3" key="1">
    <citation type="submission" date="2020-03" db="EMBL/GenBank/DDBJ databases">
        <title>Sphingomonas sp. nov., isolated from fish.</title>
        <authorList>
            <person name="Hyun D.-W."/>
            <person name="Bae J.-W."/>
        </authorList>
    </citation>
    <scope>NUCLEOTIDE SEQUENCE [LARGE SCALE GENOMIC DNA]</scope>
    <source>
        <strain evidence="2 3">HDW15B</strain>
    </source>
</reference>
<dbReference type="GO" id="GO:0035438">
    <property type="term" value="F:cyclic-di-GMP binding"/>
    <property type="evidence" value="ECO:0007669"/>
    <property type="project" value="InterPro"/>
</dbReference>
<sequence>MPATADAETDDERFAPETTLLSLSSLMPRTPERRDDGRQHGLLRIGYLLLDDRRELCLIRNLSAGGALVRTYSKVRIGSPAALEIKQGESVSGIVRWCEGAMIGVMFHHPVDILKLLADSSEWPRPRQPRVEVQSVGWLVGRSNEQAVQTLDISQGGLKVRSSGHIDCNSDVVVRLRGLPDLPAIVRWQDGAIHGLVFKNALELRTLVTWIRDFHRPLVERRSKEKAA</sequence>
<feature type="domain" description="PilZ" evidence="1">
    <location>
        <begin position="44"/>
        <end position="112"/>
    </location>
</feature>